<evidence type="ECO:0000313" key="3">
    <source>
        <dbReference type="Proteomes" id="UP000807115"/>
    </source>
</evidence>
<organism evidence="2 3">
    <name type="scientific">Sorghum bicolor</name>
    <name type="common">Sorghum</name>
    <name type="synonym">Sorghum vulgare</name>
    <dbReference type="NCBI Taxonomy" id="4558"/>
    <lineage>
        <taxon>Eukaryota</taxon>
        <taxon>Viridiplantae</taxon>
        <taxon>Streptophyta</taxon>
        <taxon>Embryophyta</taxon>
        <taxon>Tracheophyta</taxon>
        <taxon>Spermatophyta</taxon>
        <taxon>Magnoliopsida</taxon>
        <taxon>Liliopsida</taxon>
        <taxon>Poales</taxon>
        <taxon>Poaceae</taxon>
        <taxon>PACMAD clade</taxon>
        <taxon>Panicoideae</taxon>
        <taxon>Andropogonodae</taxon>
        <taxon>Andropogoneae</taxon>
        <taxon>Sorghinae</taxon>
        <taxon>Sorghum</taxon>
    </lineage>
</organism>
<sequence>MVKGSSRMDKQNTGDASNSKGTVMMAVLQHFMKKEAKLKKQIEASKLRGEELKAREKNFDPKLVRMMNGDFEGIGLEELKNYHDKLVEIQSMIRDQLN</sequence>
<reference evidence="2" key="1">
    <citation type="journal article" date="2019" name="BMC Genomics">
        <title>A new reference genome for Sorghum bicolor reveals high levels of sequence similarity between sweet and grain genotypes: implications for the genetics of sugar metabolism.</title>
        <authorList>
            <person name="Cooper E.A."/>
            <person name="Brenton Z.W."/>
            <person name="Flinn B.S."/>
            <person name="Jenkins J."/>
            <person name="Shu S."/>
            <person name="Flowers D."/>
            <person name="Luo F."/>
            <person name="Wang Y."/>
            <person name="Xia P."/>
            <person name="Barry K."/>
            <person name="Daum C."/>
            <person name="Lipzen A."/>
            <person name="Yoshinaga Y."/>
            <person name="Schmutz J."/>
            <person name="Saski C."/>
            <person name="Vermerris W."/>
            <person name="Kresovich S."/>
        </authorList>
    </citation>
    <scope>NUCLEOTIDE SEQUENCE</scope>
</reference>
<dbReference type="Proteomes" id="UP000807115">
    <property type="component" value="Chromosome 4"/>
</dbReference>
<name>A0A921R2R4_SORBI</name>
<dbReference type="AlphaFoldDB" id="A0A921R2R4"/>
<feature type="compositionally biased region" description="Basic and acidic residues" evidence="1">
    <location>
        <begin position="1"/>
        <end position="12"/>
    </location>
</feature>
<reference evidence="2" key="2">
    <citation type="submission" date="2020-10" db="EMBL/GenBank/DDBJ databases">
        <authorList>
            <person name="Cooper E.A."/>
            <person name="Brenton Z.W."/>
            <person name="Flinn B.S."/>
            <person name="Jenkins J."/>
            <person name="Shu S."/>
            <person name="Flowers D."/>
            <person name="Luo F."/>
            <person name="Wang Y."/>
            <person name="Xia P."/>
            <person name="Barry K."/>
            <person name="Daum C."/>
            <person name="Lipzen A."/>
            <person name="Yoshinaga Y."/>
            <person name="Schmutz J."/>
            <person name="Saski C."/>
            <person name="Vermerris W."/>
            <person name="Kresovich S."/>
        </authorList>
    </citation>
    <scope>NUCLEOTIDE SEQUENCE</scope>
</reference>
<evidence type="ECO:0000313" key="2">
    <source>
        <dbReference type="EMBL" id="KAG0532100.1"/>
    </source>
</evidence>
<accession>A0A921R2R4</accession>
<proteinExistence type="predicted"/>
<evidence type="ECO:0000256" key="1">
    <source>
        <dbReference type="SAM" id="MobiDB-lite"/>
    </source>
</evidence>
<dbReference type="EMBL" id="CM027683">
    <property type="protein sequence ID" value="KAG0532100.1"/>
    <property type="molecule type" value="Genomic_DNA"/>
</dbReference>
<gene>
    <name evidence="2" type="ORF">BDA96_04G079000</name>
</gene>
<protein>
    <submittedName>
        <fullName evidence="2">Uncharacterized protein</fullName>
    </submittedName>
</protein>
<comment type="caution">
    <text evidence="2">The sequence shown here is derived from an EMBL/GenBank/DDBJ whole genome shotgun (WGS) entry which is preliminary data.</text>
</comment>
<feature type="region of interest" description="Disordered" evidence="1">
    <location>
        <begin position="1"/>
        <end position="21"/>
    </location>
</feature>